<dbReference type="AlphaFoldDB" id="A0A974I3H3"/>
<feature type="chain" id="PRO_5037570778" evidence="1">
    <location>
        <begin position="27"/>
        <end position="109"/>
    </location>
</feature>
<evidence type="ECO:0000256" key="1">
    <source>
        <dbReference type="SAM" id="SignalP"/>
    </source>
</evidence>
<dbReference type="EMBL" id="CM004466">
    <property type="protein sequence ID" value="OCU00593.1"/>
    <property type="molecule type" value="Genomic_DNA"/>
</dbReference>
<organism evidence="2 3">
    <name type="scientific">Xenopus laevis</name>
    <name type="common">African clawed frog</name>
    <dbReference type="NCBI Taxonomy" id="8355"/>
    <lineage>
        <taxon>Eukaryota</taxon>
        <taxon>Metazoa</taxon>
        <taxon>Chordata</taxon>
        <taxon>Craniata</taxon>
        <taxon>Vertebrata</taxon>
        <taxon>Euteleostomi</taxon>
        <taxon>Amphibia</taxon>
        <taxon>Batrachia</taxon>
        <taxon>Anura</taxon>
        <taxon>Pipoidea</taxon>
        <taxon>Pipidae</taxon>
        <taxon>Xenopodinae</taxon>
        <taxon>Xenopus</taxon>
        <taxon>Xenopus</taxon>
    </lineage>
</organism>
<accession>A0A974I3H3</accession>
<evidence type="ECO:0000313" key="2">
    <source>
        <dbReference type="EMBL" id="OCU00593.1"/>
    </source>
</evidence>
<dbReference type="Proteomes" id="UP000694892">
    <property type="component" value="Chromosome 1L"/>
</dbReference>
<keyword evidence="1" id="KW-0732">Signal</keyword>
<proteinExistence type="predicted"/>
<evidence type="ECO:0000313" key="3">
    <source>
        <dbReference type="Proteomes" id="UP000694892"/>
    </source>
</evidence>
<gene>
    <name evidence="2" type="ORF">XELAEV_18006371mg</name>
</gene>
<protein>
    <submittedName>
        <fullName evidence="2">Uncharacterized protein</fullName>
    </submittedName>
</protein>
<reference evidence="3" key="1">
    <citation type="journal article" date="2016" name="Nature">
        <title>Genome evolution in the allotetraploid frog Xenopus laevis.</title>
        <authorList>
            <person name="Session A.M."/>
            <person name="Uno Y."/>
            <person name="Kwon T."/>
            <person name="Chapman J.A."/>
            <person name="Toyoda A."/>
            <person name="Takahashi S."/>
            <person name="Fukui A."/>
            <person name="Hikosaka A."/>
            <person name="Suzuki A."/>
            <person name="Kondo M."/>
            <person name="van Heeringen S.J."/>
            <person name="Quigley I."/>
            <person name="Heinz S."/>
            <person name="Ogino H."/>
            <person name="Ochi H."/>
            <person name="Hellsten U."/>
            <person name="Lyons J.B."/>
            <person name="Simakov O."/>
            <person name="Putnam N."/>
            <person name="Stites J."/>
            <person name="Kuroki Y."/>
            <person name="Tanaka T."/>
            <person name="Michiue T."/>
            <person name="Watanabe M."/>
            <person name="Bogdanovic O."/>
            <person name="Lister R."/>
            <person name="Georgiou G."/>
            <person name="Paranjpe S.S."/>
            <person name="van Kruijsbergen I."/>
            <person name="Shu S."/>
            <person name="Carlson J."/>
            <person name="Kinoshita T."/>
            <person name="Ohta Y."/>
            <person name="Mawaribuchi S."/>
            <person name="Jenkins J."/>
            <person name="Grimwood J."/>
            <person name="Schmutz J."/>
            <person name="Mitros T."/>
            <person name="Mozaffari S.V."/>
            <person name="Suzuki Y."/>
            <person name="Haramoto Y."/>
            <person name="Yamamoto T.S."/>
            <person name="Takagi C."/>
            <person name="Heald R."/>
            <person name="Miller K."/>
            <person name="Haudenschild C."/>
            <person name="Kitzman J."/>
            <person name="Nakayama T."/>
            <person name="Izutsu Y."/>
            <person name="Robert J."/>
            <person name="Fortriede J."/>
            <person name="Burns K."/>
            <person name="Lotay V."/>
            <person name="Karimi K."/>
            <person name="Yasuoka Y."/>
            <person name="Dichmann D.S."/>
            <person name="Flajnik M.F."/>
            <person name="Houston D.W."/>
            <person name="Shendure J."/>
            <person name="DuPasquier L."/>
            <person name="Vize P.D."/>
            <person name="Zorn A.M."/>
            <person name="Ito M."/>
            <person name="Marcotte E.M."/>
            <person name="Wallingford J.B."/>
            <person name="Ito Y."/>
            <person name="Asashima M."/>
            <person name="Ueno N."/>
            <person name="Matsuda Y."/>
            <person name="Veenstra G.J."/>
            <person name="Fujiyama A."/>
            <person name="Harland R.M."/>
            <person name="Taira M."/>
            <person name="Rokhsar D.S."/>
        </authorList>
    </citation>
    <scope>NUCLEOTIDE SEQUENCE [LARGE SCALE GENOMIC DNA]</scope>
    <source>
        <strain evidence="3">J</strain>
    </source>
</reference>
<name>A0A974I3H3_XENLA</name>
<feature type="signal peptide" evidence="1">
    <location>
        <begin position="1"/>
        <end position="26"/>
    </location>
</feature>
<sequence length="109" mass="12543">MHIFWSCPDLSSFWLVIIHACSQILGRNAPVSLARTLLFSDEETKEGVPEFTLERHLLNAAKILIPKLRKSSNPPTSKNWIDKVNEIVKFEELSTVSGNQYSKFRDIWL</sequence>